<sequence>MFSFTSNFPKEGELLGMLWPVWEELEELLHFDQLPPFVRLHYGSLPTAVQDAETREEPGDQPLGLEELYEEDSEGSADFYPEPGEEAQGDSPEDAHGDFSASGLVIAERIQKNLQKADNWNVQHPSIVLPSLGQVDRIKLLDHMIFKAKEIHRYEGFFQQVGENKVKEILDSLLPRKIKDLCQRGVIHKQSILDLKEDLRDPASSKDPGPPETRRQWDEMAAGVGRETFETFLRSPDPEIRQWAKSMRDGFLSLRDSPDGKLRGYFAKQFERFLEAGHRAQEQNVIDKWKKVLEEGEEFTVKKSGEFKPGKFYPKSYLTKGAFLFRIHQKLHLGIVEGENVMLKLSLTKALL</sequence>
<dbReference type="GeneID" id="55994660"/>
<feature type="compositionally biased region" description="Acidic residues" evidence="1">
    <location>
        <begin position="83"/>
        <end position="92"/>
    </location>
</feature>
<feature type="region of interest" description="Disordered" evidence="1">
    <location>
        <begin position="70"/>
        <end position="98"/>
    </location>
</feature>
<reference evidence="3" key="1">
    <citation type="submission" date="2020-06" db="EMBL/GenBank/DDBJ databases">
        <title>A chromosome-scale genome assembly of Talaromyces rugulosus W13939.</title>
        <authorList>
            <person name="Wang B."/>
            <person name="Guo L."/>
            <person name="Ye K."/>
            <person name="Wang L."/>
        </authorList>
    </citation>
    <scope>NUCLEOTIDE SEQUENCE [LARGE SCALE GENOMIC DNA]</scope>
    <source>
        <strain evidence="3">W13939</strain>
    </source>
</reference>
<organism evidence="2 3">
    <name type="scientific">Talaromyces rugulosus</name>
    <name type="common">Penicillium rugulosum</name>
    <dbReference type="NCBI Taxonomy" id="121627"/>
    <lineage>
        <taxon>Eukaryota</taxon>
        <taxon>Fungi</taxon>
        <taxon>Dikarya</taxon>
        <taxon>Ascomycota</taxon>
        <taxon>Pezizomycotina</taxon>
        <taxon>Eurotiomycetes</taxon>
        <taxon>Eurotiomycetidae</taxon>
        <taxon>Eurotiales</taxon>
        <taxon>Trichocomaceae</taxon>
        <taxon>Talaromyces</taxon>
        <taxon>Talaromyces sect. Islandici</taxon>
    </lineage>
</organism>
<dbReference type="RefSeq" id="XP_035346202.1">
    <property type="nucleotide sequence ID" value="XM_035490309.1"/>
</dbReference>
<accession>A0A7H8R2X4</accession>
<dbReference type="AlphaFoldDB" id="A0A7H8R2X4"/>
<dbReference type="OrthoDB" id="5412936at2759"/>
<keyword evidence="3" id="KW-1185">Reference proteome</keyword>
<gene>
    <name evidence="2" type="ORF">TRUGW13939_07167</name>
</gene>
<evidence type="ECO:0000313" key="3">
    <source>
        <dbReference type="Proteomes" id="UP000509510"/>
    </source>
</evidence>
<name>A0A7H8R2X4_TALRU</name>
<evidence type="ECO:0000313" key="2">
    <source>
        <dbReference type="EMBL" id="QKX60025.1"/>
    </source>
</evidence>
<dbReference type="Proteomes" id="UP000509510">
    <property type="component" value="Chromosome IV"/>
</dbReference>
<proteinExistence type="predicted"/>
<evidence type="ECO:0000256" key="1">
    <source>
        <dbReference type="SAM" id="MobiDB-lite"/>
    </source>
</evidence>
<protein>
    <submittedName>
        <fullName evidence="2">Uncharacterized protein</fullName>
    </submittedName>
</protein>
<dbReference type="EMBL" id="CP055901">
    <property type="protein sequence ID" value="QKX60025.1"/>
    <property type="molecule type" value="Genomic_DNA"/>
</dbReference>
<dbReference type="KEGG" id="trg:TRUGW13939_07167"/>